<dbReference type="InterPro" id="IPR036928">
    <property type="entry name" value="AS_sf"/>
</dbReference>
<dbReference type="Proteomes" id="UP000266313">
    <property type="component" value="Chromosome"/>
</dbReference>
<evidence type="ECO:0000256" key="1">
    <source>
        <dbReference type="SAM" id="MobiDB-lite"/>
    </source>
</evidence>
<dbReference type="SUPFAM" id="SSF75304">
    <property type="entry name" value="Amidase signature (AS) enzymes"/>
    <property type="match status" value="1"/>
</dbReference>
<evidence type="ECO:0000313" key="4">
    <source>
        <dbReference type="Proteomes" id="UP000266313"/>
    </source>
</evidence>
<sequence>MNSTTLINKFRSGEWPLPDYLRDLENRFAEIEPGVRAFLPEQDRWTRLYREAEDLERRHPDPAHRPPLFGVPIGIKDIFHIDGFETRAGSLLPPEKLGGPEAGTVKHLKAAGALIVGKTVTAEFAYIAPGPTRNPHNPEHTPGGSSSGSAAAVAAGLSVFSLGTQTVGSINRPAAYCGVCGFKPSYGRLPTDGVIPLAPSADHIGWFAADVDGIELAAQTLVPDWKTARIHRRPNLGIPGGAYLDRVIPDARLPFQKTCSALQAKGYVLLDVPVFPDFEEVYRYHHLLVAAEAARVHEDWYRKYKPLYRPETVELVERGFKVSAADLEVARAIRERQRERLAGLMRQHDIDAWISPSATGPAPHGLNSTGDSVMQMPWTQAGVPLLSIPTGFLGGLPIGIQIAGQWAGDETLVRLGQDIESSLAPAQTG</sequence>
<feature type="region of interest" description="Disordered" evidence="1">
    <location>
        <begin position="130"/>
        <end position="149"/>
    </location>
</feature>
<dbReference type="InterPro" id="IPR023631">
    <property type="entry name" value="Amidase_dom"/>
</dbReference>
<dbReference type="InterPro" id="IPR000120">
    <property type="entry name" value="Amidase"/>
</dbReference>
<dbReference type="EMBL" id="AP017928">
    <property type="protein sequence ID" value="BBA33212.1"/>
    <property type="molecule type" value="Genomic_DNA"/>
</dbReference>
<organism evidence="3 4">
    <name type="scientific">Methylocaldum marinum</name>
    <dbReference type="NCBI Taxonomy" id="1432792"/>
    <lineage>
        <taxon>Bacteria</taxon>
        <taxon>Pseudomonadati</taxon>
        <taxon>Pseudomonadota</taxon>
        <taxon>Gammaproteobacteria</taxon>
        <taxon>Methylococcales</taxon>
        <taxon>Methylococcaceae</taxon>
        <taxon>Methylocaldum</taxon>
    </lineage>
</organism>
<gene>
    <name evidence="3" type="ORF">sS8_1250</name>
</gene>
<feature type="domain" description="Amidase" evidence="2">
    <location>
        <begin position="45"/>
        <end position="412"/>
    </location>
</feature>
<dbReference type="Pfam" id="PF01425">
    <property type="entry name" value="Amidase"/>
    <property type="match status" value="1"/>
</dbReference>
<dbReference type="Gene3D" id="3.90.1300.10">
    <property type="entry name" value="Amidase signature (AS) domain"/>
    <property type="match status" value="1"/>
</dbReference>
<dbReference type="PANTHER" id="PTHR11895">
    <property type="entry name" value="TRANSAMIDASE"/>
    <property type="match status" value="1"/>
</dbReference>
<dbReference type="KEGG" id="mmai:sS8_1250"/>
<dbReference type="RefSeq" id="WP_170160972.1">
    <property type="nucleotide sequence ID" value="NZ_AP017928.1"/>
</dbReference>
<dbReference type="PANTHER" id="PTHR11895:SF67">
    <property type="entry name" value="AMIDASE DOMAIN-CONTAINING PROTEIN"/>
    <property type="match status" value="1"/>
</dbReference>
<protein>
    <submittedName>
        <fullName evidence="3">Amidase</fullName>
    </submittedName>
</protein>
<name>A0A250KNU4_9GAMM</name>
<evidence type="ECO:0000259" key="2">
    <source>
        <dbReference type="Pfam" id="PF01425"/>
    </source>
</evidence>
<dbReference type="GO" id="GO:0003824">
    <property type="term" value="F:catalytic activity"/>
    <property type="evidence" value="ECO:0007669"/>
    <property type="project" value="InterPro"/>
</dbReference>
<accession>A0A250KNU4</accession>
<keyword evidence="4" id="KW-1185">Reference proteome</keyword>
<proteinExistence type="predicted"/>
<evidence type="ECO:0000313" key="3">
    <source>
        <dbReference type="EMBL" id="BBA33212.1"/>
    </source>
</evidence>
<dbReference type="AlphaFoldDB" id="A0A250KNU4"/>
<reference evidence="3 4" key="1">
    <citation type="submission" date="2016-12" db="EMBL/GenBank/DDBJ databases">
        <title>Genome sequencing of Methylocaldum marinum.</title>
        <authorList>
            <person name="Takeuchi M."/>
            <person name="Kamagata Y."/>
            <person name="Hiraoka S."/>
            <person name="Oshima K."/>
            <person name="Hattori M."/>
            <person name="Iwasaki W."/>
        </authorList>
    </citation>
    <scope>NUCLEOTIDE SEQUENCE [LARGE SCALE GENOMIC DNA]</scope>
    <source>
        <strain evidence="3 4">S8</strain>
    </source>
</reference>